<protein>
    <submittedName>
        <fullName evidence="4">Gas vesicle protein GvpL/GvpF</fullName>
    </submittedName>
</protein>
<dbReference type="InterPro" id="IPR009430">
    <property type="entry name" value="GvpL/GvpF"/>
</dbReference>
<name>A0A2S6GSU3_9GAMM</name>
<evidence type="ECO:0000256" key="1">
    <source>
        <dbReference type="ARBA" id="ARBA00022987"/>
    </source>
</evidence>
<evidence type="ECO:0000256" key="2">
    <source>
        <dbReference type="ARBA" id="ARBA00035108"/>
    </source>
</evidence>
<dbReference type="Pfam" id="PF06386">
    <property type="entry name" value="GvpL_GvpF"/>
    <property type="match status" value="1"/>
</dbReference>
<dbReference type="EMBL" id="PTIY01000012">
    <property type="protein sequence ID" value="PPK68259.1"/>
    <property type="molecule type" value="Genomic_DNA"/>
</dbReference>
<dbReference type="RefSeq" id="WP_181049915.1">
    <property type="nucleotide sequence ID" value="NZ_PTIY01000012.1"/>
</dbReference>
<reference evidence="4 5" key="1">
    <citation type="submission" date="2018-02" db="EMBL/GenBank/DDBJ databases">
        <title>Subsurface microbial communities from deep shales in Ohio and West Virginia, USA.</title>
        <authorList>
            <person name="Wrighton K."/>
        </authorList>
    </citation>
    <scope>NUCLEOTIDE SEQUENCE [LARGE SCALE GENOMIC DNA]</scope>
    <source>
        <strain evidence="4 5">OWC-G53F</strain>
    </source>
</reference>
<dbReference type="AlphaFoldDB" id="A0A2S6GSU3"/>
<evidence type="ECO:0000313" key="5">
    <source>
        <dbReference type="Proteomes" id="UP000238071"/>
    </source>
</evidence>
<organism evidence="4 5">
    <name type="scientific">Methylobacter tundripaludum</name>
    <dbReference type="NCBI Taxonomy" id="173365"/>
    <lineage>
        <taxon>Bacteria</taxon>
        <taxon>Pseudomonadati</taxon>
        <taxon>Pseudomonadota</taxon>
        <taxon>Gammaproteobacteria</taxon>
        <taxon>Methylococcales</taxon>
        <taxon>Methylococcaceae</taxon>
        <taxon>Methylobacter</taxon>
    </lineage>
</organism>
<sequence>MITDAQTTQAIYLYGFTLPNSVAPPILGVDNQHPIGTHQCAGLNAVISSVPLSDFTGEIGETNVQNVAWLTPRACRHALVADRLMVQGPVYPLPFGTLFSSLIALEQEMQCRSVEVLDVLRHITGCQEWSLEATLDRKQAVDSLFAEGLHSGRFCLPEAAGRRHLEEQKLRRTLATELNDWLAQCLTSLQDELHPLMRDFRSRRLLDDKVLHWAYLLSEEKVAAFQQQVTNIADRYETYGFSFRVTGPWAAYSFCQLVAS</sequence>
<comment type="subcellular location">
    <subcellularLocation>
        <location evidence="2">Gas vesicle</location>
    </subcellularLocation>
</comment>
<dbReference type="Proteomes" id="UP000238071">
    <property type="component" value="Unassembled WGS sequence"/>
</dbReference>
<dbReference type="PANTHER" id="PTHR36852:SF1">
    <property type="entry name" value="PROTEIN GVPL 2"/>
    <property type="match status" value="1"/>
</dbReference>
<dbReference type="GO" id="GO:0031411">
    <property type="term" value="C:gas vesicle"/>
    <property type="evidence" value="ECO:0007669"/>
    <property type="project" value="UniProtKB-SubCell"/>
</dbReference>
<evidence type="ECO:0000313" key="4">
    <source>
        <dbReference type="EMBL" id="PPK68259.1"/>
    </source>
</evidence>
<gene>
    <name evidence="4" type="ORF">B0F88_11291</name>
</gene>
<dbReference type="PANTHER" id="PTHR36852">
    <property type="entry name" value="PROTEIN GVPL 2"/>
    <property type="match status" value="1"/>
</dbReference>
<comment type="similarity">
    <text evidence="3">Belongs to the gas vesicle GvpF/GvpL family.</text>
</comment>
<comment type="caution">
    <text evidence="4">The sequence shown here is derived from an EMBL/GenBank/DDBJ whole genome shotgun (WGS) entry which is preliminary data.</text>
</comment>
<dbReference type="GO" id="GO:0031412">
    <property type="term" value="P:gas vesicle organization"/>
    <property type="evidence" value="ECO:0007669"/>
    <property type="project" value="InterPro"/>
</dbReference>
<accession>A0A2S6GSU3</accession>
<evidence type="ECO:0000256" key="3">
    <source>
        <dbReference type="ARBA" id="ARBA00035643"/>
    </source>
</evidence>
<keyword evidence="1" id="KW-0304">Gas vesicle</keyword>
<proteinExistence type="inferred from homology"/>
<keyword evidence="5" id="KW-1185">Reference proteome</keyword>